<evidence type="ECO:0000313" key="2">
    <source>
        <dbReference type="Proteomes" id="UP001177021"/>
    </source>
</evidence>
<sequence>MQATNVRSLPVLGREDLVDVVVRNSSSKLRRQERMKKLKLNRLRPRSTDPFVRRGLSRVRGGSSKGRVSSSVIINVELSNSNIFRRAECEEYLDIGNMNVECQKCGAMVWYGERAQKFYAVNFPKISLCCMKGNITLPPLIEPPVLIRNLFAGLDRRSSNFILNLRSYNNMFSFTSFGGKVISDKNKGHGPPNFVIAGQNYHRIGSLIPDEGERPKFAQLYIYDTENEVDNRLSHFREHSGSNVLDPSLVEDLLKVMDEHNILVKSFRMVRDFYRENQNVHVKLRLFRGRTFDPRTYNVPCIDEVAALIVGDFDSSENGRDIIVRERDDQYDETLRRNILTVTGTVKKRVRVTLREFIAYRLQERVLENSILLHGRRLFQQFVVDLYSMIESQRLSYIRFNQAKIRADFLAGVEEVVGRGDIVGSSLGSRVVVPSSFTGGRRYMFNNCQDSMALCKKFGYPDLFLTVTCNPKWDEIQRHLSKSRNHAPYRPDISCRVFHVKLKEMMKDFKKGHFFGRLVASVYTIEFQKRGLPHAHILLWLDKRDRLDSPASIDSVICAEIPDENLFPKLYSAVSRFMIHGPCGKDIEYSPCMKNYRCSKFYPKKFVKQTTFDERGYPIYRRRDLGVTVLKKEIQLDNRSVVPYNPSLIMKYQAHVNIEFCNKSNCIKYLFKYITKGVDRVTATLEVDDDEVVDEIKQFYDCRYLSPSESIWRIFRFDIHSRWPAIQRLTFHLRSEQRILFNDGSNLQTVLSRNLGCKSFEDIRTVDNHVYDTYREACGELQLLADDRQFIDCIDELSILGSGYHLRKVFVVLLVASSMSDPLKVWQQKWEILADGILYSRRRMLNNPDLVISSEDLQQLCLIEIDKILRPNGNKYLQVTPIASFTVIFLANQIYGEVDPSFVKEYFGELLEIWEFMDYQDKIHSVTFNKSVVHPLLTSGWKQMKDVFLFNPNQEIDFLYYGNSLFGMMCSKRLECVCQIPMYHSRFLKFGYTLDFYLQSSYDVLNKGFLNITGAFEDYMRYCDFKILIACCDNGMIIPFQVALTDEPFRTTSIGTGWEYFCQENRFVAGDVLCFKFNIWNYSNSVNVYKINE</sequence>
<comment type="caution">
    <text evidence="1">The sequence shown here is derived from an EMBL/GenBank/DDBJ whole genome shotgun (WGS) entry which is preliminary data.</text>
</comment>
<protein>
    <submittedName>
        <fullName evidence="1">Uncharacterized protein</fullName>
    </submittedName>
</protein>
<reference evidence="1" key="1">
    <citation type="submission" date="2023-10" db="EMBL/GenBank/DDBJ databases">
        <authorList>
            <person name="Rodriguez Cubillos JULIANA M."/>
            <person name="De Vega J."/>
        </authorList>
    </citation>
    <scope>NUCLEOTIDE SEQUENCE</scope>
</reference>
<keyword evidence="2" id="KW-1185">Reference proteome</keyword>
<proteinExistence type="predicted"/>
<dbReference type="EMBL" id="CASHSV030000409">
    <property type="protein sequence ID" value="CAJ2662231.1"/>
    <property type="molecule type" value="Genomic_DNA"/>
</dbReference>
<gene>
    <name evidence="1" type="ORF">MILVUS5_LOCUS27841</name>
</gene>
<name>A0ACB0KYR1_TRIPR</name>
<organism evidence="1 2">
    <name type="scientific">Trifolium pratense</name>
    <name type="common">Red clover</name>
    <dbReference type="NCBI Taxonomy" id="57577"/>
    <lineage>
        <taxon>Eukaryota</taxon>
        <taxon>Viridiplantae</taxon>
        <taxon>Streptophyta</taxon>
        <taxon>Embryophyta</taxon>
        <taxon>Tracheophyta</taxon>
        <taxon>Spermatophyta</taxon>
        <taxon>Magnoliopsida</taxon>
        <taxon>eudicotyledons</taxon>
        <taxon>Gunneridae</taxon>
        <taxon>Pentapetalae</taxon>
        <taxon>rosids</taxon>
        <taxon>fabids</taxon>
        <taxon>Fabales</taxon>
        <taxon>Fabaceae</taxon>
        <taxon>Papilionoideae</taxon>
        <taxon>50 kb inversion clade</taxon>
        <taxon>NPAAA clade</taxon>
        <taxon>Hologalegina</taxon>
        <taxon>IRL clade</taxon>
        <taxon>Trifolieae</taxon>
        <taxon>Trifolium</taxon>
    </lineage>
</organism>
<dbReference type="Proteomes" id="UP001177021">
    <property type="component" value="Unassembled WGS sequence"/>
</dbReference>
<evidence type="ECO:0000313" key="1">
    <source>
        <dbReference type="EMBL" id="CAJ2662231.1"/>
    </source>
</evidence>
<accession>A0ACB0KYR1</accession>